<evidence type="ECO:0000256" key="3">
    <source>
        <dbReference type="SAM" id="SignalP"/>
    </source>
</evidence>
<dbReference type="PRINTS" id="PR00947">
    <property type="entry name" value="CUTICLE"/>
</dbReference>
<dbReference type="PANTHER" id="PTHR10380:SF241">
    <property type="entry name" value="CUTICULAR PROTEIN 47EG-RELATED"/>
    <property type="match status" value="1"/>
</dbReference>
<feature type="chain" id="PRO_5040227922" evidence="3">
    <location>
        <begin position="17"/>
        <end position="175"/>
    </location>
</feature>
<evidence type="ECO:0000313" key="4">
    <source>
        <dbReference type="EMBL" id="CAG9858869.1"/>
    </source>
</evidence>
<organism evidence="4 5">
    <name type="scientific">Phyllotreta striolata</name>
    <name type="common">Striped flea beetle</name>
    <name type="synonym">Crioceris striolata</name>
    <dbReference type="NCBI Taxonomy" id="444603"/>
    <lineage>
        <taxon>Eukaryota</taxon>
        <taxon>Metazoa</taxon>
        <taxon>Ecdysozoa</taxon>
        <taxon>Arthropoda</taxon>
        <taxon>Hexapoda</taxon>
        <taxon>Insecta</taxon>
        <taxon>Pterygota</taxon>
        <taxon>Neoptera</taxon>
        <taxon>Endopterygota</taxon>
        <taxon>Coleoptera</taxon>
        <taxon>Polyphaga</taxon>
        <taxon>Cucujiformia</taxon>
        <taxon>Chrysomeloidea</taxon>
        <taxon>Chrysomelidae</taxon>
        <taxon>Galerucinae</taxon>
        <taxon>Alticini</taxon>
        <taxon>Phyllotreta</taxon>
    </lineage>
</organism>
<dbReference type="InterPro" id="IPR050468">
    <property type="entry name" value="Cuticle_Struct_Prot"/>
</dbReference>
<keyword evidence="5" id="KW-1185">Reference proteome</keyword>
<dbReference type="EMBL" id="OU900095">
    <property type="protein sequence ID" value="CAG9858869.1"/>
    <property type="molecule type" value="Genomic_DNA"/>
</dbReference>
<dbReference type="PROSITE" id="PS00233">
    <property type="entry name" value="CHIT_BIND_RR_1"/>
    <property type="match status" value="1"/>
</dbReference>
<dbReference type="Pfam" id="PF00379">
    <property type="entry name" value="Chitin_bind_4"/>
    <property type="match status" value="1"/>
</dbReference>
<protein>
    <submittedName>
        <fullName evidence="4">Uncharacterized protein</fullName>
    </submittedName>
</protein>
<name>A0A9N9TMU4_PHYSR</name>
<accession>A0A9N9TMU4</accession>
<sequence length="175" mass="19754">MRVIAILCSIICLVHAAIYNKHDQHNVQNNQYRTTPNPILYKDQYNVHSNQYRTTPIPILRYEQDVSIDGNYQYSFETGNGISQEEHGFLKNPGTENEAQVVQGSSKYIDPNGNLVELSYIADENGFQPVGAHLPTPPPIPEAIQRALEFIASLQRAEAERNSLRGRGSQGRFKK</sequence>
<dbReference type="AlphaFoldDB" id="A0A9N9TMU4"/>
<feature type="signal peptide" evidence="3">
    <location>
        <begin position="1"/>
        <end position="16"/>
    </location>
</feature>
<proteinExistence type="predicted"/>
<reference evidence="4" key="1">
    <citation type="submission" date="2022-01" db="EMBL/GenBank/DDBJ databases">
        <authorList>
            <person name="King R."/>
        </authorList>
    </citation>
    <scope>NUCLEOTIDE SEQUENCE</scope>
</reference>
<evidence type="ECO:0000256" key="2">
    <source>
        <dbReference type="PROSITE-ProRule" id="PRU00497"/>
    </source>
</evidence>
<evidence type="ECO:0000313" key="5">
    <source>
        <dbReference type="Proteomes" id="UP001153712"/>
    </source>
</evidence>
<dbReference type="GO" id="GO:0008010">
    <property type="term" value="F:structural constituent of chitin-based larval cuticle"/>
    <property type="evidence" value="ECO:0007669"/>
    <property type="project" value="TreeGrafter"/>
</dbReference>
<dbReference type="Proteomes" id="UP001153712">
    <property type="component" value="Chromosome 2"/>
</dbReference>
<gene>
    <name evidence="4" type="ORF">PHYEVI_LOCUS5256</name>
</gene>
<dbReference type="PANTHER" id="PTHR10380">
    <property type="entry name" value="CUTICLE PROTEIN"/>
    <property type="match status" value="1"/>
</dbReference>
<dbReference type="GO" id="GO:0062129">
    <property type="term" value="C:chitin-based extracellular matrix"/>
    <property type="evidence" value="ECO:0007669"/>
    <property type="project" value="TreeGrafter"/>
</dbReference>
<keyword evidence="3" id="KW-0732">Signal</keyword>
<keyword evidence="1 2" id="KW-0193">Cuticle</keyword>
<dbReference type="PROSITE" id="PS51155">
    <property type="entry name" value="CHIT_BIND_RR_2"/>
    <property type="match status" value="1"/>
</dbReference>
<dbReference type="OrthoDB" id="6379191at2759"/>
<dbReference type="InterPro" id="IPR031311">
    <property type="entry name" value="CHIT_BIND_RR_consensus"/>
</dbReference>
<dbReference type="InterPro" id="IPR000618">
    <property type="entry name" value="Insect_cuticle"/>
</dbReference>
<evidence type="ECO:0000256" key="1">
    <source>
        <dbReference type="ARBA" id="ARBA00022460"/>
    </source>
</evidence>